<feature type="compositionally biased region" description="Basic and acidic residues" evidence="2">
    <location>
        <begin position="537"/>
        <end position="547"/>
    </location>
</feature>
<dbReference type="PROSITE" id="PS50082">
    <property type="entry name" value="WD_REPEATS_2"/>
    <property type="match status" value="1"/>
</dbReference>
<evidence type="ECO:0000313" key="3">
    <source>
        <dbReference type="EMBL" id="KAF2439500.1"/>
    </source>
</evidence>
<gene>
    <name evidence="3" type="ORF">P171DRAFT_123668</name>
</gene>
<dbReference type="PANTHER" id="PTHR19879">
    <property type="entry name" value="TRANSCRIPTION INITIATION FACTOR TFIID"/>
    <property type="match status" value="1"/>
</dbReference>
<dbReference type="OrthoDB" id="1367865at2759"/>
<feature type="compositionally biased region" description="Basic and acidic residues" evidence="2">
    <location>
        <begin position="567"/>
        <end position="578"/>
    </location>
</feature>
<feature type="repeat" description="WD" evidence="1">
    <location>
        <begin position="294"/>
        <end position="324"/>
    </location>
</feature>
<organism evidence="3 4">
    <name type="scientific">Karstenula rhodostoma CBS 690.94</name>
    <dbReference type="NCBI Taxonomy" id="1392251"/>
    <lineage>
        <taxon>Eukaryota</taxon>
        <taxon>Fungi</taxon>
        <taxon>Dikarya</taxon>
        <taxon>Ascomycota</taxon>
        <taxon>Pezizomycotina</taxon>
        <taxon>Dothideomycetes</taxon>
        <taxon>Pleosporomycetidae</taxon>
        <taxon>Pleosporales</taxon>
        <taxon>Massarineae</taxon>
        <taxon>Didymosphaeriaceae</taxon>
        <taxon>Karstenula</taxon>
    </lineage>
</organism>
<dbReference type="AlphaFoldDB" id="A0A9P4P8T7"/>
<sequence length="590" mass="65760">MATRSHTQKDFLLGYEFPLHPLQDFALNGTLASHAPEHPKEWGQEKDGFDFWKDFEQHFGSKSPKGDGESVHRSIAAAVSPDSKLLAISSAYPREGILIYDVVTKELRQVLEGCGTLAFKPPAAKYNVETEGQAATADAGGKPAYTLISNISTSEPRPQPYTGLILWELDHNGRLFVEEEPIDPAAIATKAIEAIVPELESEHEWTRAFVDASSLHADFVRALEKTSVDHRRRNNTVIQDAQIPSFVQSPFSCDGHSMVYVTNNRTTQHGMRDPEDLPHVVVYDVDAGREVHHFSGHTDMVAWFGFSPDGRHVASVSWDGTLRMSSIETRGVEWATESSGGQSWSGAFSPDSKHVIWSSRSGKEIKVHEVADGKVLSIFPETVANWCRYFSWHPTEPQVALCADKTVYVWRPFDGPEGVVVQRMVIDGGDRFPRMAQIQNASWMEDGRLLALGISDRTTLVYDTLTNAKEVFKRQRGVDAAHIRSGFFELPKGEEGKSAYLSVDGDGKVRYWDRSVAPLPDAQSERESPVEASWSESRSEQGRETPKNGKYVAVWSKIREQIGGTRKGKETSDQEREAWAQQGTSIWTAE</sequence>
<comment type="caution">
    <text evidence="3">The sequence shown here is derived from an EMBL/GenBank/DDBJ whole genome shotgun (WGS) entry which is preliminary data.</text>
</comment>
<protein>
    <submittedName>
        <fullName evidence="3">YVTN repeat-like/Quino protein amine dehydrogenase</fullName>
    </submittedName>
</protein>
<dbReference type="InterPro" id="IPR001680">
    <property type="entry name" value="WD40_rpt"/>
</dbReference>
<name>A0A9P4P8T7_9PLEO</name>
<feature type="region of interest" description="Disordered" evidence="2">
    <location>
        <begin position="519"/>
        <end position="590"/>
    </location>
</feature>
<dbReference type="Proteomes" id="UP000799764">
    <property type="component" value="Unassembled WGS sequence"/>
</dbReference>
<dbReference type="EMBL" id="MU001509">
    <property type="protein sequence ID" value="KAF2439500.1"/>
    <property type="molecule type" value="Genomic_DNA"/>
</dbReference>
<keyword evidence="4" id="KW-1185">Reference proteome</keyword>
<dbReference type="Gene3D" id="2.130.10.10">
    <property type="entry name" value="YVTN repeat-like/Quinoprotein amine dehydrogenase"/>
    <property type="match status" value="1"/>
</dbReference>
<feature type="compositionally biased region" description="Polar residues" evidence="2">
    <location>
        <begin position="581"/>
        <end position="590"/>
    </location>
</feature>
<dbReference type="SMART" id="SM00320">
    <property type="entry name" value="WD40"/>
    <property type="match status" value="3"/>
</dbReference>
<keyword evidence="1" id="KW-0853">WD repeat</keyword>
<evidence type="ECO:0000256" key="2">
    <source>
        <dbReference type="SAM" id="MobiDB-lite"/>
    </source>
</evidence>
<reference evidence="3" key="1">
    <citation type="journal article" date="2020" name="Stud. Mycol.">
        <title>101 Dothideomycetes genomes: a test case for predicting lifestyles and emergence of pathogens.</title>
        <authorList>
            <person name="Haridas S."/>
            <person name="Albert R."/>
            <person name="Binder M."/>
            <person name="Bloem J."/>
            <person name="Labutti K."/>
            <person name="Salamov A."/>
            <person name="Andreopoulos B."/>
            <person name="Baker S."/>
            <person name="Barry K."/>
            <person name="Bills G."/>
            <person name="Bluhm B."/>
            <person name="Cannon C."/>
            <person name="Castanera R."/>
            <person name="Culley D."/>
            <person name="Daum C."/>
            <person name="Ezra D."/>
            <person name="Gonzalez J."/>
            <person name="Henrissat B."/>
            <person name="Kuo A."/>
            <person name="Liang C."/>
            <person name="Lipzen A."/>
            <person name="Lutzoni F."/>
            <person name="Magnuson J."/>
            <person name="Mondo S."/>
            <person name="Nolan M."/>
            <person name="Ohm R."/>
            <person name="Pangilinan J."/>
            <person name="Park H.-J."/>
            <person name="Ramirez L."/>
            <person name="Alfaro M."/>
            <person name="Sun H."/>
            <person name="Tritt A."/>
            <person name="Yoshinaga Y."/>
            <person name="Zwiers L.-H."/>
            <person name="Turgeon B."/>
            <person name="Goodwin S."/>
            <person name="Spatafora J."/>
            <person name="Crous P."/>
            <person name="Grigoriev I."/>
        </authorList>
    </citation>
    <scope>NUCLEOTIDE SEQUENCE</scope>
    <source>
        <strain evidence="3">CBS 690.94</strain>
    </source>
</reference>
<proteinExistence type="predicted"/>
<dbReference type="Pfam" id="PF00400">
    <property type="entry name" value="WD40"/>
    <property type="match status" value="1"/>
</dbReference>
<dbReference type="SUPFAM" id="SSF69322">
    <property type="entry name" value="Tricorn protease domain 2"/>
    <property type="match status" value="1"/>
</dbReference>
<evidence type="ECO:0000313" key="4">
    <source>
        <dbReference type="Proteomes" id="UP000799764"/>
    </source>
</evidence>
<dbReference type="InterPro" id="IPR015943">
    <property type="entry name" value="WD40/YVTN_repeat-like_dom_sf"/>
</dbReference>
<evidence type="ECO:0000256" key="1">
    <source>
        <dbReference type="PROSITE-ProRule" id="PRU00221"/>
    </source>
</evidence>
<dbReference type="PANTHER" id="PTHR19879:SF9">
    <property type="entry name" value="TRANSCRIPTION INITIATION FACTOR TFIID SUBUNIT 5"/>
    <property type="match status" value="1"/>
</dbReference>
<accession>A0A9P4P8T7</accession>